<evidence type="ECO:0000313" key="11">
    <source>
        <dbReference type="Proteomes" id="UP000235731"/>
    </source>
</evidence>
<organism evidence="10 11">
    <name type="scientific">Caldimicrobium thiodismutans</name>
    <dbReference type="NCBI Taxonomy" id="1653476"/>
    <lineage>
        <taxon>Bacteria</taxon>
        <taxon>Pseudomonadati</taxon>
        <taxon>Thermodesulfobacteriota</taxon>
        <taxon>Thermodesulfobacteria</taxon>
        <taxon>Thermodesulfobacteriales</taxon>
        <taxon>Thermodesulfobacteriaceae</taxon>
        <taxon>Caldimicrobium</taxon>
    </lineage>
</organism>
<dbReference type="GO" id="GO:0043952">
    <property type="term" value="P:protein transport by the Sec complex"/>
    <property type="evidence" value="ECO:0007669"/>
    <property type="project" value="UniProtKB-UniRule"/>
</dbReference>
<keyword evidence="2 9" id="KW-0813">Transport</keyword>
<feature type="transmembrane region" description="Helical" evidence="9">
    <location>
        <begin position="61"/>
        <end position="89"/>
    </location>
</feature>
<dbReference type="GO" id="GO:0008320">
    <property type="term" value="F:protein transmembrane transporter activity"/>
    <property type="evidence" value="ECO:0007669"/>
    <property type="project" value="UniProtKB-UniRule"/>
</dbReference>
<dbReference type="InterPro" id="IPR001901">
    <property type="entry name" value="Translocase_SecE/Sec61-g"/>
</dbReference>
<reference evidence="10 11" key="1">
    <citation type="submission" date="2018-01" db="EMBL/GenBank/DDBJ databases">
        <title>Metagenomic assembled genomes from two thermal pools in the Uzon Caldera, Kamchatka, Russia.</title>
        <authorList>
            <person name="Wilkins L."/>
            <person name="Ettinger C."/>
        </authorList>
    </citation>
    <scope>NUCLEOTIDE SEQUENCE [LARGE SCALE GENOMIC DNA]</scope>
    <source>
        <strain evidence="10">ZAV-15</strain>
    </source>
</reference>
<proteinExistence type="inferred from homology"/>
<dbReference type="Pfam" id="PF00584">
    <property type="entry name" value="SecE"/>
    <property type="match status" value="1"/>
</dbReference>
<dbReference type="AlphaFoldDB" id="A0A2N7PKT5"/>
<dbReference type="Proteomes" id="UP000235731">
    <property type="component" value="Unassembled WGS sequence"/>
</dbReference>
<accession>A0A2N7PKT5</accession>
<comment type="similarity">
    <text evidence="9">Belongs to the SecE/SEC61-gamma family.</text>
</comment>
<evidence type="ECO:0000256" key="3">
    <source>
        <dbReference type="ARBA" id="ARBA00022475"/>
    </source>
</evidence>
<dbReference type="NCBIfam" id="TIGR00964">
    <property type="entry name" value="secE_bact"/>
    <property type="match status" value="1"/>
</dbReference>
<dbReference type="GO" id="GO:0009306">
    <property type="term" value="P:protein secretion"/>
    <property type="evidence" value="ECO:0007669"/>
    <property type="project" value="UniProtKB-UniRule"/>
</dbReference>
<evidence type="ECO:0000313" key="10">
    <source>
        <dbReference type="EMBL" id="PMP64079.1"/>
    </source>
</evidence>
<dbReference type="PANTHER" id="PTHR33910">
    <property type="entry name" value="PROTEIN TRANSLOCASE SUBUNIT SECE"/>
    <property type="match status" value="1"/>
</dbReference>
<dbReference type="InterPro" id="IPR005807">
    <property type="entry name" value="SecE_bac"/>
</dbReference>
<keyword evidence="4 9" id="KW-0812">Transmembrane</keyword>
<sequence>MGVQVPPALPFLFFKGKGMAKEITEKKAQAEESNFISKGLRFLKEVKLETKKIAWAPRKQTLLTSLMVIFLSMFIGAYLGILDIIYNFLISLLVK</sequence>
<evidence type="ECO:0000256" key="5">
    <source>
        <dbReference type="ARBA" id="ARBA00022927"/>
    </source>
</evidence>
<dbReference type="GO" id="GO:0005886">
    <property type="term" value="C:plasma membrane"/>
    <property type="evidence" value="ECO:0007669"/>
    <property type="project" value="UniProtKB-SubCell"/>
</dbReference>
<dbReference type="GO" id="GO:0065002">
    <property type="term" value="P:intracellular protein transmembrane transport"/>
    <property type="evidence" value="ECO:0007669"/>
    <property type="project" value="UniProtKB-UniRule"/>
</dbReference>
<keyword evidence="6 9" id="KW-1133">Transmembrane helix</keyword>
<keyword evidence="5 9" id="KW-0653">Protein transport</keyword>
<dbReference type="Gene3D" id="1.20.5.1030">
    <property type="entry name" value="Preprotein translocase secy subunit"/>
    <property type="match status" value="1"/>
</dbReference>
<comment type="subcellular location">
    <subcellularLocation>
        <location evidence="9">Cell membrane</location>
        <topology evidence="9">Single-pass membrane protein</topology>
    </subcellularLocation>
    <subcellularLocation>
        <location evidence="1">Membrane</location>
    </subcellularLocation>
</comment>
<evidence type="ECO:0000256" key="9">
    <source>
        <dbReference type="HAMAP-Rule" id="MF_00422"/>
    </source>
</evidence>
<dbReference type="GO" id="GO:0006605">
    <property type="term" value="P:protein targeting"/>
    <property type="evidence" value="ECO:0007669"/>
    <property type="project" value="UniProtKB-UniRule"/>
</dbReference>
<dbReference type="EMBL" id="PNIE01000020">
    <property type="protein sequence ID" value="PMP64079.1"/>
    <property type="molecule type" value="Genomic_DNA"/>
</dbReference>
<dbReference type="HAMAP" id="MF_00422">
    <property type="entry name" value="SecE"/>
    <property type="match status" value="1"/>
</dbReference>
<comment type="caution">
    <text evidence="10">The sequence shown here is derived from an EMBL/GenBank/DDBJ whole genome shotgun (WGS) entry which is preliminary data.</text>
</comment>
<dbReference type="InterPro" id="IPR038379">
    <property type="entry name" value="SecE_sf"/>
</dbReference>
<evidence type="ECO:0000256" key="8">
    <source>
        <dbReference type="ARBA" id="ARBA00023136"/>
    </source>
</evidence>
<comment type="function">
    <text evidence="9">Essential subunit of the Sec protein translocation channel SecYEG. Clamps together the 2 halves of SecY. May contact the channel plug during translocation.</text>
</comment>
<evidence type="ECO:0000256" key="1">
    <source>
        <dbReference type="ARBA" id="ARBA00004370"/>
    </source>
</evidence>
<keyword evidence="8 9" id="KW-0472">Membrane</keyword>
<keyword evidence="3 9" id="KW-1003">Cell membrane</keyword>
<protein>
    <recommendedName>
        <fullName evidence="9">Protein translocase subunit SecE</fullName>
    </recommendedName>
</protein>
<evidence type="ECO:0000256" key="4">
    <source>
        <dbReference type="ARBA" id="ARBA00022692"/>
    </source>
</evidence>
<gene>
    <name evidence="9 10" type="primary">secE</name>
    <name evidence="10" type="ORF">C0197_01295</name>
</gene>
<evidence type="ECO:0000256" key="7">
    <source>
        <dbReference type="ARBA" id="ARBA00023010"/>
    </source>
</evidence>
<comment type="subunit">
    <text evidence="9">Component of the Sec protein translocase complex. Heterotrimer consisting of SecY, SecE and SecG subunits. The heterotrimers can form oligomers, although 1 heterotrimer is thought to be able to translocate proteins. Interacts with the ribosome. Interacts with SecDF, and other proteins may be involved. Interacts with SecA.</text>
</comment>
<keyword evidence="7 9" id="KW-0811">Translocation</keyword>
<evidence type="ECO:0000256" key="2">
    <source>
        <dbReference type="ARBA" id="ARBA00022448"/>
    </source>
</evidence>
<dbReference type="PANTHER" id="PTHR33910:SF1">
    <property type="entry name" value="PROTEIN TRANSLOCASE SUBUNIT SECE"/>
    <property type="match status" value="1"/>
</dbReference>
<name>A0A2N7PKT5_9BACT</name>
<evidence type="ECO:0000256" key="6">
    <source>
        <dbReference type="ARBA" id="ARBA00022989"/>
    </source>
</evidence>